<evidence type="ECO:0000256" key="2">
    <source>
        <dbReference type="ARBA" id="ARBA00022723"/>
    </source>
</evidence>
<dbReference type="Proteomes" id="UP001345691">
    <property type="component" value="Unassembled WGS sequence"/>
</dbReference>
<dbReference type="EMBL" id="JAVRRF010000002">
    <property type="protein sequence ID" value="KAK5067233.1"/>
    <property type="molecule type" value="Genomic_DNA"/>
</dbReference>
<sequence length="591" mass="65930">MSTVVMHFLPDASLDKESLRGIVSQLRSDNVNRASERSEVSASPTLRNDMSDRDLSNVTDMPNSSEAYPLPSMDMSVQLPSASTPLPDLTVDVVNHLANGSNPHGPQSQSDDHGAVEPSSFPTAVDCMLPQDTLLQTIANLASPSKSADSTILVSPQTSWTSETVPTESVARKDDLGITRYDSGTSWTAFFCKIHTVIGPRYPDMLKSSAFVLNEPTSGKQIDRVTPTDLPSRADFEQASSKFFAEVNCVNYISSYKQFHTYTFNAFDQKQPVSHAVLMLLYLIMSLNPQYEEHFPKACGHVDATLEEGSLASVEALMLLMFNLTPNTPPDYYMAVAQLTRITGHIVQDLYGPRSARICLDTRADEILDDMQRFWDVLPPYLKPEAPVAPSHARAVLYLGLRYYYTILVATRPSILCCWKLHGSCSARLMRRVDLAEEANKASLLILRKMAQKGLLCKESFLDASYVLANIVMLILRVVKIPTQEMILEAEEYRPILDLTLHLHIGRGAKGKFEDTLREVRSMLEYDSSLDYAIVAESLTLWLHSLQGQFREVEQMAIDELLGDFMDIEEGIWPTWPTDATAGLSWMARTP</sequence>
<evidence type="ECO:0000256" key="3">
    <source>
        <dbReference type="ARBA" id="ARBA00023125"/>
    </source>
</evidence>
<feature type="region of interest" description="Disordered" evidence="5">
    <location>
        <begin position="30"/>
        <end position="123"/>
    </location>
</feature>
<proteinExistence type="predicted"/>
<evidence type="ECO:0008006" key="8">
    <source>
        <dbReference type="Google" id="ProtNLM"/>
    </source>
</evidence>
<feature type="compositionally biased region" description="Polar residues" evidence="5">
    <location>
        <begin position="56"/>
        <end position="66"/>
    </location>
</feature>
<dbReference type="InterPro" id="IPR050987">
    <property type="entry name" value="AtrR-like"/>
</dbReference>
<protein>
    <recommendedName>
        <fullName evidence="8">Transcription factor domain-containing protein</fullName>
    </recommendedName>
</protein>
<organism evidence="6 7">
    <name type="scientific">Exophiala sideris</name>
    <dbReference type="NCBI Taxonomy" id="1016849"/>
    <lineage>
        <taxon>Eukaryota</taxon>
        <taxon>Fungi</taxon>
        <taxon>Dikarya</taxon>
        <taxon>Ascomycota</taxon>
        <taxon>Pezizomycotina</taxon>
        <taxon>Eurotiomycetes</taxon>
        <taxon>Chaetothyriomycetidae</taxon>
        <taxon>Chaetothyriales</taxon>
        <taxon>Herpotrichiellaceae</taxon>
        <taxon>Exophiala</taxon>
    </lineage>
</organism>
<evidence type="ECO:0000313" key="7">
    <source>
        <dbReference type="Proteomes" id="UP001345691"/>
    </source>
</evidence>
<keyword evidence="7" id="KW-1185">Reference proteome</keyword>
<evidence type="ECO:0000256" key="1">
    <source>
        <dbReference type="ARBA" id="ARBA00004123"/>
    </source>
</evidence>
<feature type="compositionally biased region" description="Polar residues" evidence="5">
    <location>
        <begin position="98"/>
        <end position="109"/>
    </location>
</feature>
<evidence type="ECO:0000256" key="4">
    <source>
        <dbReference type="ARBA" id="ARBA00023242"/>
    </source>
</evidence>
<dbReference type="PANTHER" id="PTHR46910:SF3">
    <property type="entry name" value="HALOTOLERANCE PROTEIN 9-RELATED"/>
    <property type="match status" value="1"/>
</dbReference>
<dbReference type="PANTHER" id="PTHR46910">
    <property type="entry name" value="TRANSCRIPTION FACTOR PDR1"/>
    <property type="match status" value="1"/>
</dbReference>
<comment type="caution">
    <text evidence="6">The sequence shown here is derived from an EMBL/GenBank/DDBJ whole genome shotgun (WGS) entry which is preliminary data.</text>
</comment>
<keyword evidence="2" id="KW-0479">Metal-binding</keyword>
<evidence type="ECO:0000313" key="6">
    <source>
        <dbReference type="EMBL" id="KAK5067233.1"/>
    </source>
</evidence>
<keyword evidence="4" id="KW-0539">Nucleus</keyword>
<gene>
    <name evidence="6" type="ORF">LTR69_001220</name>
</gene>
<evidence type="ECO:0000256" key="5">
    <source>
        <dbReference type="SAM" id="MobiDB-lite"/>
    </source>
</evidence>
<reference evidence="6 7" key="1">
    <citation type="submission" date="2023-08" db="EMBL/GenBank/DDBJ databases">
        <title>Black Yeasts Isolated from many extreme environments.</title>
        <authorList>
            <person name="Coleine C."/>
            <person name="Stajich J.E."/>
            <person name="Selbmann L."/>
        </authorList>
    </citation>
    <scope>NUCLEOTIDE SEQUENCE [LARGE SCALE GENOMIC DNA]</scope>
    <source>
        <strain evidence="6 7">CCFEE 6328</strain>
    </source>
</reference>
<keyword evidence="3" id="KW-0238">DNA-binding</keyword>
<comment type="subcellular location">
    <subcellularLocation>
        <location evidence="1">Nucleus</location>
    </subcellularLocation>
</comment>
<accession>A0ABR0JMM9</accession>
<dbReference type="CDD" id="cd12148">
    <property type="entry name" value="fungal_TF_MHR"/>
    <property type="match status" value="1"/>
</dbReference>
<name>A0ABR0JMM9_9EURO</name>